<keyword evidence="3" id="KW-1185">Reference proteome</keyword>
<organism evidence="2 3">
    <name type="scientific">Deinococcus taklimakanensis</name>
    <dbReference type="NCBI Taxonomy" id="536443"/>
    <lineage>
        <taxon>Bacteria</taxon>
        <taxon>Thermotogati</taxon>
        <taxon>Deinococcota</taxon>
        <taxon>Deinococci</taxon>
        <taxon>Deinococcales</taxon>
        <taxon>Deinococcaceae</taxon>
        <taxon>Deinococcus</taxon>
    </lineage>
</organism>
<keyword evidence="1" id="KW-0175">Coiled coil</keyword>
<gene>
    <name evidence="2" type="ORF">ACFSR9_15370</name>
</gene>
<protein>
    <recommendedName>
        <fullName evidence="4">MerR family transcriptional regulator</fullName>
    </recommendedName>
</protein>
<comment type="caution">
    <text evidence="2">The sequence shown here is derived from an EMBL/GenBank/DDBJ whole genome shotgun (WGS) entry which is preliminary data.</text>
</comment>
<dbReference type="Proteomes" id="UP001597475">
    <property type="component" value="Unassembled WGS sequence"/>
</dbReference>
<proteinExistence type="predicted"/>
<dbReference type="Gene3D" id="1.10.1660.10">
    <property type="match status" value="1"/>
</dbReference>
<evidence type="ECO:0000256" key="1">
    <source>
        <dbReference type="SAM" id="Coils"/>
    </source>
</evidence>
<dbReference type="EMBL" id="JBHUMK010000090">
    <property type="protein sequence ID" value="MFD2610797.1"/>
    <property type="molecule type" value="Genomic_DNA"/>
</dbReference>
<dbReference type="RefSeq" id="WP_386847212.1">
    <property type="nucleotide sequence ID" value="NZ_JBHUMK010000090.1"/>
</dbReference>
<reference evidence="3" key="1">
    <citation type="journal article" date="2019" name="Int. J. Syst. Evol. Microbiol.">
        <title>The Global Catalogue of Microorganisms (GCM) 10K type strain sequencing project: providing services to taxonomists for standard genome sequencing and annotation.</title>
        <authorList>
            <consortium name="The Broad Institute Genomics Platform"/>
            <consortium name="The Broad Institute Genome Sequencing Center for Infectious Disease"/>
            <person name="Wu L."/>
            <person name="Ma J."/>
        </authorList>
    </citation>
    <scope>NUCLEOTIDE SEQUENCE [LARGE SCALE GENOMIC DNA]</scope>
    <source>
        <strain evidence="3">KCTC 33842</strain>
    </source>
</reference>
<accession>A0ABW5P9L1</accession>
<sequence>MTDDMFTPAQVAQALQVSAPSVRRMAATYEAVFTPLPRDPQGHRRWPRIALTRLRAAHQAVSAGQVPSLEAALRLIEEGADLPVLAEAVTSDAQLPEALSDILSELQRLNGVIEAQANELAALRQEVVTLRQAVPQALPSSDTDALRDVLEDLQRTVIAQGERESERYRMLTHALLEVRHEAQSSPASPPRPSPFTLRWLLNFFR</sequence>
<name>A0ABW5P9L1_9DEIO</name>
<evidence type="ECO:0000313" key="3">
    <source>
        <dbReference type="Proteomes" id="UP001597475"/>
    </source>
</evidence>
<feature type="coiled-coil region" evidence="1">
    <location>
        <begin position="106"/>
        <end position="133"/>
    </location>
</feature>
<evidence type="ECO:0008006" key="4">
    <source>
        <dbReference type="Google" id="ProtNLM"/>
    </source>
</evidence>
<evidence type="ECO:0000313" key="2">
    <source>
        <dbReference type="EMBL" id="MFD2610797.1"/>
    </source>
</evidence>